<dbReference type="SUPFAM" id="SSF63829">
    <property type="entry name" value="Calcium-dependent phosphotriesterase"/>
    <property type="match status" value="1"/>
</dbReference>
<reference evidence="1" key="1">
    <citation type="submission" date="2021-03" db="EMBL/GenBank/DDBJ databases">
        <authorList>
            <person name="Tagirdzhanova G."/>
        </authorList>
    </citation>
    <scope>NUCLEOTIDE SEQUENCE</scope>
</reference>
<evidence type="ECO:0000313" key="2">
    <source>
        <dbReference type="Proteomes" id="UP000664534"/>
    </source>
</evidence>
<proteinExistence type="predicted"/>
<comment type="caution">
    <text evidence="1">The sequence shown here is derived from an EMBL/GenBank/DDBJ whole genome shotgun (WGS) entry which is preliminary data.</text>
</comment>
<dbReference type="Proteomes" id="UP000664534">
    <property type="component" value="Unassembled WGS sequence"/>
</dbReference>
<name>A0A8H3GBL9_9LECA</name>
<keyword evidence="2" id="KW-1185">Reference proteome</keyword>
<dbReference type="OrthoDB" id="9977941at2759"/>
<dbReference type="PANTHER" id="PTHR42060">
    <property type="entry name" value="NHL REPEAT-CONTAINING PROTEIN-RELATED"/>
    <property type="match status" value="1"/>
</dbReference>
<dbReference type="PANTHER" id="PTHR42060:SF3">
    <property type="entry name" value="SMP-30_GLUCONOLACTONASE_LRE-LIKE REGION DOMAIN-CONTAINING PROTEIN"/>
    <property type="match status" value="1"/>
</dbReference>
<dbReference type="AlphaFoldDB" id="A0A8H3GBL9"/>
<dbReference type="InterPro" id="IPR011042">
    <property type="entry name" value="6-blade_b-propeller_TolB-like"/>
</dbReference>
<dbReference type="InterPro" id="IPR052998">
    <property type="entry name" value="Hetero-Diels-Alderase-like"/>
</dbReference>
<protein>
    <submittedName>
        <fullName evidence="1">Uncharacterized protein</fullName>
    </submittedName>
</protein>
<dbReference type="Gene3D" id="2.120.10.30">
    <property type="entry name" value="TolB, C-terminal domain"/>
    <property type="match status" value="1"/>
</dbReference>
<organism evidence="1 2">
    <name type="scientific">Imshaugia aleurites</name>
    <dbReference type="NCBI Taxonomy" id="172621"/>
    <lineage>
        <taxon>Eukaryota</taxon>
        <taxon>Fungi</taxon>
        <taxon>Dikarya</taxon>
        <taxon>Ascomycota</taxon>
        <taxon>Pezizomycotina</taxon>
        <taxon>Lecanoromycetes</taxon>
        <taxon>OSLEUM clade</taxon>
        <taxon>Lecanoromycetidae</taxon>
        <taxon>Lecanorales</taxon>
        <taxon>Lecanorineae</taxon>
        <taxon>Parmeliaceae</taxon>
        <taxon>Imshaugia</taxon>
    </lineage>
</organism>
<accession>A0A8H3GBL9</accession>
<gene>
    <name evidence="1" type="ORF">IMSHALPRED_010892</name>
</gene>
<evidence type="ECO:0000313" key="1">
    <source>
        <dbReference type="EMBL" id="CAF9936786.1"/>
    </source>
</evidence>
<dbReference type="EMBL" id="CAJPDT010000094">
    <property type="protein sequence ID" value="CAF9936786.1"/>
    <property type="molecule type" value="Genomic_DNA"/>
</dbReference>
<sequence length="275" mass="29985">MVAYLSQPPIKDNSTTSRLQCVGTRSPRSSWRPLSRANIQWDFNLYTIDRANASIGPLPQKILTFPKEATGLNGLCSLSESRLIAADSFGSCIWAIDLDTSSFPPNTAAAKKWLAHDTMYGVLELPDFQPGINGLKYHAHTSHAYYISTQKRLFCRVSVDHKTLEPTGEPEVLAKGMPGDDFIIDDTSVDDPVAYVTTHRDNSILKIHLTDGPGLGKVETALEGSMKLQDVLGPTAGVWAPGLEGKTAYFTSDGGLKNVLEDGVMRCAKVIKVDF</sequence>